<dbReference type="Proteomes" id="UP000237082">
    <property type="component" value="Unassembled WGS sequence"/>
</dbReference>
<keyword evidence="4" id="KW-0645">Protease</keyword>
<organism evidence="4 5">
    <name type="scientific">Chromobacterium alticapitis</name>
    <dbReference type="NCBI Taxonomy" id="2073169"/>
    <lineage>
        <taxon>Bacteria</taxon>
        <taxon>Pseudomonadati</taxon>
        <taxon>Pseudomonadota</taxon>
        <taxon>Betaproteobacteria</taxon>
        <taxon>Neisseriales</taxon>
        <taxon>Chromobacteriaceae</taxon>
        <taxon>Chromobacterium</taxon>
    </lineage>
</organism>
<accession>A0A2S5DKJ4</accession>
<keyword evidence="5" id="KW-1185">Reference proteome</keyword>
<dbReference type="GO" id="GO:0006508">
    <property type="term" value="P:proteolysis"/>
    <property type="evidence" value="ECO:0007669"/>
    <property type="project" value="UniProtKB-KW"/>
</dbReference>
<sequence length="617" mass="68679">MRFPLSAPALIVALACAGQAARAAQQPVSEAPLALRSSLSCQHNADNSLDCTTRNQFTILKPAGKDFLSRIDFTYPDTDRFDVVSGEVRQQDGRVVKLAKSQVETRAAPNPYAGVSRDMQTWLAFPELAVGSVVSYEVKHHIAAAPLSRELLYRLDFDPEPVRYDSYHFELSSPRPLIWRGEKLDGFQVAAGADGKSIAVDQKGERYLNFTNEWDNSAIRSWPRLSIATSDQPQQHFGSYAARYNEILAAPLPPAAAAVVAAQQGKPAAQQVATFMQHINSHYRYLNDQRLAERGLVPFTLAEIEQHGYGDCKDLATLLTAMLRAAGIDAEPVLVFRGNFAPEPLLPGLGTVNHMIVRAVVDGNAEWLDATNPFFAAGRIMPDLQERAAYLIGRDGRVRQDRIPLQQATLNLDVRRHETLRQDGSALIASQTELAGWPLVELTLRDRYQGDSSSEQTICRGSGNQAQGCKVERGATGFLLPQRYPIRLQAMDARALEKISGLYLYDPHLDKRWNQFDSYRNNGNQADLYLGDPEIVERTVTLQGAKPIQPPFSCQARSPWFDLDLKQSAERGGIRYQYRLTRKVRWLEHSDIVSPAFAKLNAEALACVNQARQILKL</sequence>
<dbReference type="GO" id="GO:0008233">
    <property type="term" value="F:peptidase activity"/>
    <property type="evidence" value="ECO:0007669"/>
    <property type="project" value="UniProtKB-KW"/>
</dbReference>
<dbReference type="InterPro" id="IPR024618">
    <property type="entry name" value="DUF3857"/>
</dbReference>
<feature type="signal peptide" evidence="1">
    <location>
        <begin position="1"/>
        <end position="20"/>
    </location>
</feature>
<dbReference type="OrthoDB" id="8595007at2"/>
<dbReference type="PROSITE" id="PS51257">
    <property type="entry name" value="PROKAR_LIPOPROTEIN"/>
    <property type="match status" value="1"/>
</dbReference>
<keyword evidence="4" id="KW-0378">Hydrolase</keyword>
<dbReference type="RefSeq" id="WP_103901242.1">
    <property type="nucleotide sequence ID" value="NZ_PQWB01000011.1"/>
</dbReference>
<dbReference type="InterPro" id="IPR002931">
    <property type="entry name" value="Transglutaminase-like"/>
</dbReference>
<dbReference type="Gene3D" id="3.10.620.30">
    <property type="match status" value="1"/>
</dbReference>
<evidence type="ECO:0000313" key="4">
    <source>
        <dbReference type="EMBL" id="POZ63625.1"/>
    </source>
</evidence>
<evidence type="ECO:0000313" key="5">
    <source>
        <dbReference type="Proteomes" id="UP000237082"/>
    </source>
</evidence>
<dbReference type="SUPFAM" id="SSF54001">
    <property type="entry name" value="Cysteine proteinases"/>
    <property type="match status" value="1"/>
</dbReference>
<proteinExistence type="predicted"/>
<evidence type="ECO:0000259" key="2">
    <source>
        <dbReference type="Pfam" id="PF01841"/>
    </source>
</evidence>
<keyword evidence="1" id="KW-0732">Signal</keyword>
<protein>
    <submittedName>
        <fullName evidence="4">Cysteine protease</fullName>
    </submittedName>
</protein>
<reference evidence="5" key="1">
    <citation type="submission" date="2018-02" db="EMBL/GenBank/DDBJ databases">
        <authorList>
            <person name="O'Hara-Hanley K."/>
            <person name="Soby S."/>
        </authorList>
    </citation>
    <scope>NUCLEOTIDE SEQUENCE [LARGE SCALE GENOMIC DNA]</scope>
    <source>
        <strain evidence="5">MWU14-2602</strain>
    </source>
</reference>
<evidence type="ECO:0000259" key="3">
    <source>
        <dbReference type="Pfam" id="PF12969"/>
    </source>
</evidence>
<dbReference type="EMBL" id="PQWB01000011">
    <property type="protein sequence ID" value="POZ63625.1"/>
    <property type="molecule type" value="Genomic_DNA"/>
</dbReference>
<feature type="chain" id="PRO_5015658012" evidence="1">
    <location>
        <begin position="21"/>
        <end position="617"/>
    </location>
</feature>
<feature type="domain" description="DUF3857" evidence="3">
    <location>
        <begin position="45"/>
        <end position="182"/>
    </location>
</feature>
<evidence type="ECO:0000256" key="1">
    <source>
        <dbReference type="SAM" id="SignalP"/>
    </source>
</evidence>
<dbReference type="Pfam" id="PF01841">
    <property type="entry name" value="Transglut_core"/>
    <property type="match status" value="1"/>
</dbReference>
<feature type="domain" description="Transglutaminase-like" evidence="2">
    <location>
        <begin position="264"/>
        <end position="363"/>
    </location>
</feature>
<gene>
    <name evidence="4" type="ORF">C2I19_03050</name>
</gene>
<name>A0A2S5DKJ4_9NEIS</name>
<dbReference type="Pfam" id="PF12969">
    <property type="entry name" value="DUF3857"/>
    <property type="match status" value="1"/>
</dbReference>
<dbReference type="AlphaFoldDB" id="A0A2S5DKJ4"/>
<dbReference type="InterPro" id="IPR038765">
    <property type="entry name" value="Papain-like_cys_pep_sf"/>
</dbReference>
<comment type="caution">
    <text evidence="4">The sequence shown here is derived from an EMBL/GenBank/DDBJ whole genome shotgun (WGS) entry which is preliminary data.</text>
</comment>
<dbReference type="Gene3D" id="2.60.40.3140">
    <property type="match status" value="1"/>
</dbReference>